<evidence type="ECO:0000313" key="2">
    <source>
        <dbReference type="EMBL" id="QNM12823.1"/>
    </source>
</evidence>
<feature type="domain" description="Amidase" evidence="1">
    <location>
        <begin position="83"/>
        <end position="124"/>
    </location>
</feature>
<sequence>MMTYQEKRIEVARKNPYHSVNRVVLEQAVDKNYIGVKDVEQIPLDFVKRFIDQGNYVLHTYDAHAWGGRAVDINIKHPVTGNIMSGSSSGTAVNVFCYLNDLGIGTDGGGSVLAPAMSLNLYGMISNLFEETYMQKFKKVSTDGIEFTPSLGFMCRTYPELKAAIDVIMPICFQMPKTVYISTLDNESYPFDVEKIAFPDIFNERMELIRFLKKTLKQCDFLISKEGPIDYEGLGDSIFGSFGDDCKASQRKSGKGLLRVVNMVNATAICVPSSALSTGYLLICESKLEKINCMVTCAEMIKSEPLKMVQRYFSNLDMYD</sequence>
<dbReference type="AlphaFoldDB" id="A0A7G9GPU1"/>
<dbReference type="KEGG" id="ehn:H9Q80_02395"/>
<dbReference type="SUPFAM" id="SSF75304">
    <property type="entry name" value="Amidase signature (AS) enzymes"/>
    <property type="match status" value="1"/>
</dbReference>
<accession>A0A7G9GPU1</accession>
<gene>
    <name evidence="2" type="ORF">H9Q80_02395</name>
</gene>
<name>A0A7G9GPU1_9FIRM</name>
<reference evidence="2 3" key="1">
    <citation type="submission" date="2020-08" db="EMBL/GenBank/DDBJ databases">
        <authorList>
            <person name="Liu C."/>
            <person name="Sun Q."/>
        </authorList>
    </citation>
    <scope>NUCLEOTIDE SEQUENCE [LARGE SCALE GENOMIC DNA]</scope>
    <source>
        <strain evidence="2 3">NSJ-61</strain>
    </source>
</reference>
<dbReference type="RefSeq" id="WP_117453974.1">
    <property type="nucleotide sequence ID" value="NZ_CP060636.1"/>
</dbReference>
<protein>
    <recommendedName>
        <fullName evidence="1">Amidase domain-containing protein</fullName>
    </recommendedName>
</protein>
<proteinExistence type="predicted"/>
<organism evidence="2 3">
    <name type="scientific">[Eubacterium] hominis</name>
    <dbReference type="NCBI Taxonomy" id="2764325"/>
    <lineage>
        <taxon>Bacteria</taxon>
        <taxon>Bacillati</taxon>
        <taxon>Bacillota</taxon>
        <taxon>Erysipelotrichia</taxon>
        <taxon>Erysipelotrichales</taxon>
        <taxon>Erysipelotrichaceae</taxon>
        <taxon>Amedibacillus</taxon>
    </lineage>
</organism>
<evidence type="ECO:0000259" key="1">
    <source>
        <dbReference type="Pfam" id="PF01425"/>
    </source>
</evidence>
<evidence type="ECO:0000313" key="3">
    <source>
        <dbReference type="Proteomes" id="UP000515856"/>
    </source>
</evidence>
<dbReference type="InterPro" id="IPR036928">
    <property type="entry name" value="AS_sf"/>
</dbReference>
<dbReference type="EMBL" id="CP060636">
    <property type="protein sequence ID" value="QNM12823.1"/>
    <property type="molecule type" value="Genomic_DNA"/>
</dbReference>
<dbReference type="Pfam" id="PF01425">
    <property type="entry name" value="Amidase"/>
    <property type="match status" value="1"/>
</dbReference>
<dbReference type="InterPro" id="IPR023631">
    <property type="entry name" value="Amidase_dom"/>
</dbReference>
<dbReference type="Gene3D" id="3.90.1300.10">
    <property type="entry name" value="Amidase signature (AS) domain"/>
    <property type="match status" value="1"/>
</dbReference>
<dbReference type="Proteomes" id="UP000515856">
    <property type="component" value="Chromosome"/>
</dbReference>
<keyword evidence="3" id="KW-1185">Reference proteome</keyword>